<evidence type="ECO:0000313" key="2">
    <source>
        <dbReference type="EMBL" id="KAK4783223.1"/>
    </source>
</evidence>
<protein>
    <submittedName>
        <fullName evidence="2">Uncharacterized protein</fullName>
    </submittedName>
</protein>
<keyword evidence="3" id="KW-1185">Reference proteome</keyword>
<dbReference type="AlphaFoldDB" id="A0AAN7L8L3"/>
<organism evidence="2 3">
    <name type="scientific">Trapa natans</name>
    <name type="common">Water chestnut</name>
    <dbReference type="NCBI Taxonomy" id="22666"/>
    <lineage>
        <taxon>Eukaryota</taxon>
        <taxon>Viridiplantae</taxon>
        <taxon>Streptophyta</taxon>
        <taxon>Embryophyta</taxon>
        <taxon>Tracheophyta</taxon>
        <taxon>Spermatophyta</taxon>
        <taxon>Magnoliopsida</taxon>
        <taxon>eudicotyledons</taxon>
        <taxon>Gunneridae</taxon>
        <taxon>Pentapetalae</taxon>
        <taxon>rosids</taxon>
        <taxon>malvids</taxon>
        <taxon>Myrtales</taxon>
        <taxon>Lythraceae</taxon>
        <taxon>Trapa</taxon>
    </lineage>
</organism>
<proteinExistence type="predicted"/>
<sequence length="163" mass="18810">MHPEINAVQETSFLMGMRSKTWKPIHESWHVKYMWRRAVDNNTEPSLLGSNKTRAWICFPSLSFPECPQTDTNPAASSGLGKKYCRHISLSASNDSRKNPFWRKQLIKEFQEMGSLWGISSNTHQADPGIESLEYMEMMELDMTESEQDPDLRATPWSWSPRG</sequence>
<feature type="region of interest" description="Disordered" evidence="1">
    <location>
        <begin position="144"/>
        <end position="163"/>
    </location>
</feature>
<comment type="caution">
    <text evidence="2">The sequence shown here is derived from an EMBL/GenBank/DDBJ whole genome shotgun (WGS) entry which is preliminary data.</text>
</comment>
<dbReference type="EMBL" id="JAXQNO010000015">
    <property type="protein sequence ID" value="KAK4783223.1"/>
    <property type="molecule type" value="Genomic_DNA"/>
</dbReference>
<evidence type="ECO:0000256" key="1">
    <source>
        <dbReference type="SAM" id="MobiDB-lite"/>
    </source>
</evidence>
<reference evidence="2 3" key="1">
    <citation type="journal article" date="2023" name="Hortic Res">
        <title>Pangenome of water caltrop reveals structural variations and asymmetric subgenome divergence after allopolyploidization.</title>
        <authorList>
            <person name="Zhang X."/>
            <person name="Chen Y."/>
            <person name="Wang L."/>
            <person name="Yuan Y."/>
            <person name="Fang M."/>
            <person name="Shi L."/>
            <person name="Lu R."/>
            <person name="Comes H.P."/>
            <person name="Ma Y."/>
            <person name="Chen Y."/>
            <person name="Huang G."/>
            <person name="Zhou Y."/>
            <person name="Zheng Z."/>
            <person name="Qiu Y."/>
        </authorList>
    </citation>
    <scope>NUCLEOTIDE SEQUENCE [LARGE SCALE GENOMIC DNA]</scope>
    <source>
        <strain evidence="2">F231</strain>
    </source>
</reference>
<accession>A0AAN7L8L3</accession>
<name>A0AAN7L8L3_TRANT</name>
<evidence type="ECO:0000313" key="3">
    <source>
        <dbReference type="Proteomes" id="UP001346149"/>
    </source>
</evidence>
<dbReference type="Proteomes" id="UP001346149">
    <property type="component" value="Unassembled WGS sequence"/>
</dbReference>
<gene>
    <name evidence="2" type="ORF">SAY86_007597</name>
</gene>